<evidence type="ECO:0000313" key="20">
    <source>
        <dbReference type="EMBL" id="GFR84084.1"/>
    </source>
</evidence>
<dbReference type="InterPro" id="IPR036259">
    <property type="entry name" value="MFS_trans_sf"/>
</dbReference>
<evidence type="ECO:0000256" key="4">
    <source>
        <dbReference type="ARBA" id="ARBA00022729"/>
    </source>
</evidence>
<keyword evidence="2" id="KW-0813">Transport</keyword>
<dbReference type="GO" id="GO:0034486">
    <property type="term" value="P:vacuolar transmembrane transport"/>
    <property type="evidence" value="ECO:0007669"/>
    <property type="project" value="TreeGrafter"/>
</dbReference>
<evidence type="ECO:0000256" key="9">
    <source>
        <dbReference type="ARBA" id="ARBA00023228"/>
    </source>
</evidence>
<keyword evidence="8" id="KW-0325">Glycoprotein</keyword>
<keyword evidence="4" id="KW-0732">Signal</keyword>
<reference evidence="20 21" key="1">
    <citation type="journal article" date="2021" name="Elife">
        <title>Chloroplast acquisition without the gene transfer in kleptoplastic sea slugs, Plakobranchus ocellatus.</title>
        <authorList>
            <person name="Maeda T."/>
            <person name="Takahashi S."/>
            <person name="Yoshida T."/>
            <person name="Shimamura S."/>
            <person name="Takaki Y."/>
            <person name="Nagai Y."/>
            <person name="Toyoda A."/>
            <person name="Suzuki Y."/>
            <person name="Arimoto A."/>
            <person name="Ishii H."/>
            <person name="Satoh N."/>
            <person name="Nishiyama T."/>
            <person name="Hasebe M."/>
            <person name="Maruyama T."/>
            <person name="Minagawa J."/>
            <person name="Obokata J."/>
            <person name="Shigenobu S."/>
        </authorList>
    </citation>
    <scope>NUCLEOTIDE SEQUENCE [LARGE SCALE GENOMIC DNA]</scope>
</reference>
<feature type="transmembrane region" description="Helical" evidence="19">
    <location>
        <begin position="413"/>
        <end position="436"/>
    </location>
</feature>
<feature type="region of interest" description="Disordered" evidence="18">
    <location>
        <begin position="479"/>
        <end position="514"/>
    </location>
</feature>
<dbReference type="Pfam" id="PF07690">
    <property type="entry name" value="MFS_1"/>
    <property type="match status" value="1"/>
</dbReference>
<dbReference type="GO" id="GO:0005765">
    <property type="term" value="C:lysosomal membrane"/>
    <property type="evidence" value="ECO:0007669"/>
    <property type="project" value="UniProtKB-SubCell"/>
</dbReference>
<evidence type="ECO:0000256" key="15">
    <source>
        <dbReference type="ARBA" id="ARBA00040938"/>
    </source>
</evidence>
<keyword evidence="3 19" id="KW-0812">Transmembrane</keyword>
<feature type="transmembrane region" description="Helical" evidence="19">
    <location>
        <begin position="163"/>
        <end position="188"/>
    </location>
</feature>
<keyword evidence="6 19" id="KW-1133">Transmembrane helix</keyword>
<feature type="transmembrane region" description="Helical" evidence="19">
    <location>
        <begin position="136"/>
        <end position="157"/>
    </location>
</feature>
<evidence type="ECO:0000256" key="8">
    <source>
        <dbReference type="ARBA" id="ARBA00023180"/>
    </source>
</evidence>
<comment type="catalytic activity">
    <reaction evidence="10">
        <text>dehydroepiandrosterone 3-sulfate(out) + n H(+)(out) = dehydroepiandrosterone 3-sulfate(in) + n H(+)(in)</text>
        <dbReference type="Rhea" id="RHEA:75487"/>
        <dbReference type="ChEBI" id="CHEBI:15378"/>
        <dbReference type="ChEBI" id="CHEBI:57905"/>
    </reaction>
</comment>
<evidence type="ECO:0000256" key="14">
    <source>
        <dbReference type="ARBA" id="ARBA00036597"/>
    </source>
</evidence>
<organism evidence="20 21">
    <name type="scientific">Elysia marginata</name>
    <dbReference type="NCBI Taxonomy" id="1093978"/>
    <lineage>
        <taxon>Eukaryota</taxon>
        <taxon>Metazoa</taxon>
        <taxon>Spiralia</taxon>
        <taxon>Lophotrochozoa</taxon>
        <taxon>Mollusca</taxon>
        <taxon>Gastropoda</taxon>
        <taxon>Heterobranchia</taxon>
        <taxon>Euthyneura</taxon>
        <taxon>Panpulmonata</taxon>
        <taxon>Sacoglossa</taxon>
        <taxon>Placobranchoidea</taxon>
        <taxon>Plakobranchidae</taxon>
        <taxon>Elysia</taxon>
    </lineage>
</organism>
<keyword evidence="9" id="KW-0458">Lysosome</keyword>
<feature type="transmembrane region" description="Helical" evidence="19">
    <location>
        <begin position="442"/>
        <end position="465"/>
    </location>
</feature>
<evidence type="ECO:0000313" key="21">
    <source>
        <dbReference type="Proteomes" id="UP000762676"/>
    </source>
</evidence>
<comment type="catalytic activity">
    <reaction evidence="17">
        <text>taurocholate(out) + n H(+)(out) = taurocholate(in) + n H(+)(in)</text>
        <dbReference type="Rhea" id="RHEA:75507"/>
        <dbReference type="ChEBI" id="CHEBI:15378"/>
        <dbReference type="ChEBI" id="CHEBI:36257"/>
    </reaction>
</comment>
<dbReference type="AlphaFoldDB" id="A0AAV4GFM9"/>
<evidence type="ECO:0000256" key="1">
    <source>
        <dbReference type="ARBA" id="ARBA00004155"/>
    </source>
</evidence>
<dbReference type="PANTHER" id="PTHR23507:SF9">
    <property type="entry name" value="LYSOSOMAL PROTON-COUPLED STEROID CONJUGATE AND BILE ACID SYMPORTER SLC46A3"/>
    <property type="match status" value="1"/>
</dbReference>
<name>A0AAV4GFM9_9GAST</name>
<evidence type="ECO:0000256" key="2">
    <source>
        <dbReference type="ARBA" id="ARBA00022448"/>
    </source>
</evidence>
<proteinExistence type="predicted"/>
<evidence type="ECO:0000256" key="17">
    <source>
        <dbReference type="ARBA" id="ARBA00048746"/>
    </source>
</evidence>
<feature type="transmembrane region" description="Helical" evidence="19">
    <location>
        <begin position="103"/>
        <end position="124"/>
    </location>
</feature>
<comment type="catalytic activity">
    <reaction evidence="12">
        <text>estrone 3-sulfate(out) + n H(+)(out) = estrone 3-sulfate(in) + n H(+)(in)</text>
        <dbReference type="Rhea" id="RHEA:75483"/>
        <dbReference type="ChEBI" id="CHEBI:15378"/>
        <dbReference type="ChEBI" id="CHEBI:60050"/>
    </reaction>
</comment>
<evidence type="ECO:0000256" key="13">
    <source>
        <dbReference type="ARBA" id="ARBA00036498"/>
    </source>
</evidence>
<keyword evidence="21" id="KW-1185">Reference proteome</keyword>
<evidence type="ECO:0000256" key="7">
    <source>
        <dbReference type="ARBA" id="ARBA00023136"/>
    </source>
</evidence>
<comment type="catalytic activity">
    <reaction evidence="11">
        <text>cholate(out) + n H(+)(out) = cholate(in) + n H(+)(in)</text>
        <dbReference type="Rhea" id="RHEA:75499"/>
        <dbReference type="ChEBI" id="CHEBI:15378"/>
        <dbReference type="ChEBI" id="CHEBI:29747"/>
    </reaction>
</comment>
<dbReference type="GO" id="GO:0015293">
    <property type="term" value="F:symporter activity"/>
    <property type="evidence" value="ECO:0007669"/>
    <property type="project" value="UniProtKB-KW"/>
</dbReference>
<evidence type="ECO:0000256" key="16">
    <source>
        <dbReference type="ARBA" id="ARBA00042515"/>
    </source>
</evidence>
<dbReference type="Gene3D" id="1.20.1250.20">
    <property type="entry name" value="MFS general substrate transporter like domains"/>
    <property type="match status" value="1"/>
</dbReference>
<dbReference type="PANTHER" id="PTHR23507">
    <property type="entry name" value="ZGC:174356"/>
    <property type="match status" value="1"/>
</dbReference>
<keyword evidence="7 19" id="KW-0472">Membrane</keyword>
<evidence type="ECO:0000256" key="11">
    <source>
        <dbReference type="ARBA" id="ARBA00035844"/>
    </source>
</evidence>
<keyword evidence="5" id="KW-0769">Symport</keyword>
<evidence type="ECO:0000256" key="3">
    <source>
        <dbReference type="ARBA" id="ARBA00022692"/>
    </source>
</evidence>
<dbReference type="SUPFAM" id="SSF103473">
    <property type="entry name" value="MFS general substrate transporter"/>
    <property type="match status" value="1"/>
</dbReference>
<feature type="transmembrane region" description="Helical" evidence="19">
    <location>
        <begin position="230"/>
        <end position="251"/>
    </location>
</feature>
<evidence type="ECO:0000256" key="19">
    <source>
        <dbReference type="SAM" id="Phobius"/>
    </source>
</evidence>
<feature type="compositionally biased region" description="Basic and acidic residues" evidence="18">
    <location>
        <begin position="479"/>
        <end position="495"/>
    </location>
</feature>
<comment type="catalytic activity">
    <reaction evidence="14">
        <text>glycocholate(out) + n H(+)(out) = glycocholate(in) + n H(+)(in)</text>
        <dbReference type="Rhea" id="RHEA:75503"/>
        <dbReference type="ChEBI" id="CHEBI:15378"/>
        <dbReference type="ChEBI" id="CHEBI:29746"/>
    </reaction>
</comment>
<comment type="caution">
    <text evidence="20">The sequence shown here is derived from an EMBL/GenBank/DDBJ whole genome shotgun (WGS) entry which is preliminary data.</text>
</comment>
<feature type="transmembrane region" description="Helical" evidence="19">
    <location>
        <begin position="380"/>
        <end position="401"/>
    </location>
</feature>
<dbReference type="InterPro" id="IPR011701">
    <property type="entry name" value="MFS"/>
</dbReference>
<feature type="compositionally biased region" description="Basic and acidic residues" evidence="18">
    <location>
        <begin position="502"/>
        <end position="514"/>
    </location>
</feature>
<evidence type="ECO:0000256" key="18">
    <source>
        <dbReference type="SAM" id="MobiDB-lite"/>
    </source>
</evidence>
<sequence>MTEKEDISKGQPTDDEIKDAEADRRKARNMFIMVATTSLTLLGVGVFSTAYQQWIYTRFQVDALGDLFYQMNTSTATNPCFRGNQTTSSHLAAKLIEAQANSAHFGVLFSVCAMIPSFFVNLFLGVYGDRIGRRIIFIVPLGGNFVRVAIVCAVAYWNLPVNVILIGSLVAGFTGDSAAYSMAMFVYTADNTASGKNRSFLMIVTQAVMLLCATLSGLATGYFIEATGYVWPMFVGLLMLAVSMVITVFLIEETLDTSNVEKKPFWEGLKGIFSFYFERPIDPIYRRKDYIILGLVFFTFASSLGAAIFTVFIMGEPFCWGARQQGIVNSVNGLGHAILSTLLMRVLQIFISDELMVIISMLSSVANRFIMAFAENSTHIYIAFAAGILEVSVLAIIRSILSKMVSEDNRGSLFASLAVIETATIAASGAGLSALYSSTVAYWRGLTHFAVGCLTLLSAVFMGIYKLMIMRRELPSLPDKELESPVTDYSDKESDASFISNNERKVNPFKENQD</sequence>
<feature type="transmembrane region" description="Helical" evidence="19">
    <location>
        <begin position="200"/>
        <end position="224"/>
    </location>
</feature>
<dbReference type="EMBL" id="BMAT01001372">
    <property type="protein sequence ID" value="GFR84084.1"/>
    <property type="molecule type" value="Genomic_DNA"/>
</dbReference>
<feature type="transmembrane region" description="Helical" evidence="19">
    <location>
        <begin position="30"/>
        <end position="51"/>
    </location>
</feature>
<accession>A0AAV4GFM9</accession>
<comment type="subcellular location">
    <subcellularLocation>
        <location evidence="1">Lysosome membrane</location>
        <topology evidence="1">Multi-pass membrane protein</topology>
    </subcellularLocation>
</comment>
<evidence type="ECO:0000256" key="12">
    <source>
        <dbReference type="ARBA" id="ARBA00036178"/>
    </source>
</evidence>
<comment type="catalytic activity">
    <reaction evidence="13">
        <text>25-hydroxyvitamin D3 sulfate(out) + n H(+)(out) = 25-hydroxyvitamin D3 sulfate(in) + n H(+)(in)</text>
        <dbReference type="Rhea" id="RHEA:75491"/>
        <dbReference type="ChEBI" id="CHEBI:15378"/>
        <dbReference type="ChEBI" id="CHEBI:194336"/>
    </reaction>
</comment>
<evidence type="ECO:0000256" key="5">
    <source>
        <dbReference type="ARBA" id="ARBA00022847"/>
    </source>
</evidence>
<evidence type="ECO:0000256" key="10">
    <source>
        <dbReference type="ARBA" id="ARBA00035788"/>
    </source>
</evidence>
<protein>
    <recommendedName>
        <fullName evidence="15">Lysosomal proton-coupled steroid conjugate and bile acid symporter SLC46A3</fullName>
    </recommendedName>
    <alternativeName>
        <fullName evidence="16">Solute carrier family 46 member 3</fullName>
    </alternativeName>
</protein>
<evidence type="ECO:0000256" key="6">
    <source>
        <dbReference type="ARBA" id="ARBA00022989"/>
    </source>
</evidence>
<feature type="transmembrane region" description="Helical" evidence="19">
    <location>
        <begin position="290"/>
        <end position="314"/>
    </location>
</feature>
<gene>
    <name evidence="20" type="ORF">ElyMa_000663300</name>
</gene>
<dbReference type="Proteomes" id="UP000762676">
    <property type="component" value="Unassembled WGS sequence"/>
</dbReference>